<keyword evidence="4" id="KW-0548">Nucleotidyltransferase</keyword>
<evidence type="ECO:0000256" key="9">
    <source>
        <dbReference type="RuleBase" id="RU003953"/>
    </source>
</evidence>
<evidence type="ECO:0000256" key="1">
    <source>
        <dbReference type="ARBA" id="ARBA00001946"/>
    </source>
</evidence>
<evidence type="ECO:0000256" key="5">
    <source>
        <dbReference type="ARBA" id="ARBA00022723"/>
    </source>
</evidence>
<dbReference type="InterPro" id="IPR043519">
    <property type="entry name" value="NT_sf"/>
</dbReference>
<sequence length="465" mass="54857">MNFDIESYQILKSLKIICDRYNVKLYLVGGAVRDILLNKRPIDFDFLVSSKIDKIAAEFSQVTNTKYILFEKKIRVFRYVFNDCIVDLLEFDFNDLDSELKRRDFTINAIAFDLDTKSIIDPTKGIGDIKNRVVKCISADVFKDDPIRLIRLFRIAAQLKFDIEKNTLEKAKSCIYLIHNIANDRITQELEKFFLINDTFNYLLLMDKIGLLDELFEELAYENGCMQSSSHLFDVKSHSLNVYNFVEWSILRMKRIVGEECFEYYFDYYKSNRKQIIIALKLAALFHDCAKPFVKQIDNGEISFKNHEIYSAEIFKKYAKQYNFQKKIVKITIFLILNHIEPARLFLNWKNNTLTDELLYDFFDKFGINGVDLLVFALADTLAKGKIKMVNREVFIDFLKDMTCFYFQRYLNFLKIPQILKSDEILKLGIENKKLSVVIRLLRKNVFLQKIKTKDEAIAFVKEFL</sequence>
<evidence type="ECO:0000256" key="2">
    <source>
        <dbReference type="ARBA" id="ARBA00022679"/>
    </source>
</evidence>
<dbReference type="GO" id="GO:0003723">
    <property type="term" value="F:RNA binding"/>
    <property type="evidence" value="ECO:0007669"/>
    <property type="project" value="UniProtKB-KW"/>
</dbReference>
<evidence type="ECO:0000313" key="14">
    <source>
        <dbReference type="Proteomes" id="UP000199411"/>
    </source>
</evidence>
<dbReference type="Gene3D" id="3.30.460.10">
    <property type="entry name" value="Beta Polymerase, domain 2"/>
    <property type="match status" value="1"/>
</dbReference>
<evidence type="ECO:0000259" key="11">
    <source>
        <dbReference type="Pfam" id="PF01966"/>
    </source>
</evidence>
<keyword evidence="8 9" id="KW-0694">RNA-binding</keyword>
<evidence type="ECO:0000256" key="4">
    <source>
        <dbReference type="ARBA" id="ARBA00022695"/>
    </source>
</evidence>
<dbReference type="OrthoDB" id="9805698at2"/>
<dbReference type="Pfam" id="PF01743">
    <property type="entry name" value="PolyA_pol"/>
    <property type="match status" value="2"/>
</dbReference>
<dbReference type="AlphaFoldDB" id="A0A1G6JZ57"/>
<accession>A0A1G6JZ57</accession>
<keyword evidence="7" id="KW-0460">Magnesium</keyword>
<dbReference type="InterPro" id="IPR050124">
    <property type="entry name" value="tRNA_CCA-adding_enzyme"/>
</dbReference>
<dbReference type="InterPro" id="IPR032828">
    <property type="entry name" value="PolyA_RNA-bd"/>
</dbReference>
<reference evidence="14" key="1">
    <citation type="submission" date="2016-10" db="EMBL/GenBank/DDBJ databases">
        <authorList>
            <person name="Varghese N."/>
            <person name="Submissions S."/>
        </authorList>
    </citation>
    <scope>NUCLEOTIDE SEQUENCE [LARGE SCALE GENOMIC DNA]</scope>
    <source>
        <strain evidence="14">DSM 8415</strain>
    </source>
</reference>
<organism evidence="13 14">
    <name type="scientific">Desulfurella multipotens</name>
    <dbReference type="NCBI Taxonomy" id="79269"/>
    <lineage>
        <taxon>Bacteria</taxon>
        <taxon>Pseudomonadati</taxon>
        <taxon>Campylobacterota</taxon>
        <taxon>Desulfurellia</taxon>
        <taxon>Desulfurellales</taxon>
        <taxon>Desulfurellaceae</taxon>
        <taxon>Desulfurella</taxon>
    </lineage>
</organism>
<dbReference type="GO" id="GO:0046872">
    <property type="term" value="F:metal ion binding"/>
    <property type="evidence" value="ECO:0007669"/>
    <property type="project" value="UniProtKB-KW"/>
</dbReference>
<dbReference type="Proteomes" id="UP000199411">
    <property type="component" value="Unassembled WGS sequence"/>
</dbReference>
<dbReference type="CDD" id="cd00077">
    <property type="entry name" value="HDc"/>
    <property type="match status" value="1"/>
</dbReference>
<keyword evidence="5" id="KW-0479">Metal-binding</keyword>
<dbReference type="Pfam" id="PF12627">
    <property type="entry name" value="PolyA_pol_RNAbd"/>
    <property type="match status" value="1"/>
</dbReference>
<evidence type="ECO:0000259" key="12">
    <source>
        <dbReference type="Pfam" id="PF12627"/>
    </source>
</evidence>
<feature type="domain" description="Poly A polymerase head" evidence="10">
    <location>
        <begin position="95"/>
        <end position="134"/>
    </location>
</feature>
<gene>
    <name evidence="13" type="ORF">SAMN05660835_00503</name>
</gene>
<dbReference type="GO" id="GO:0008033">
    <property type="term" value="P:tRNA processing"/>
    <property type="evidence" value="ECO:0007669"/>
    <property type="project" value="UniProtKB-KW"/>
</dbReference>
<keyword evidence="6" id="KW-0547">Nucleotide-binding</keyword>
<evidence type="ECO:0000256" key="8">
    <source>
        <dbReference type="ARBA" id="ARBA00022884"/>
    </source>
</evidence>
<evidence type="ECO:0000313" key="13">
    <source>
        <dbReference type="EMBL" id="SDC23316.1"/>
    </source>
</evidence>
<name>A0A1G6JZ57_9BACT</name>
<dbReference type="SUPFAM" id="SSF81891">
    <property type="entry name" value="Poly A polymerase C-terminal region-like"/>
    <property type="match status" value="1"/>
</dbReference>
<dbReference type="InterPro" id="IPR006674">
    <property type="entry name" value="HD_domain"/>
</dbReference>
<dbReference type="PANTHER" id="PTHR47545">
    <property type="entry name" value="MULTIFUNCTIONAL CCA PROTEIN"/>
    <property type="match status" value="1"/>
</dbReference>
<evidence type="ECO:0000256" key="6">
    <source>
        <dbReference type="ARBA" id="ARBA00022741"/>
    </source>
</evidence>
<dbReference type="InterPro" id="IPR002646">
    <property type="entry name" value="PolA_pol_head_dom"/>
</dbReference>
<dbReference type="SUPFAM" id="SSF81301">
    <property type="entry name" value="Nucleotidyltransferase"/>
    <property type="match status" value="1"/>
</dbReference>
<comment type="cofactor">
    <cofactor evidence="1">
        <name>Mg(2+)</name>
        <dbReference type="ChEBI" id="CHEBI:18420"/>
    </cofactor>
</comment>
<feature type="domain" description="HD" evidence="11">
    <location>
        <begin position="238"/>
        <end position="343"/>
    </location>
</feature>
<protein>
    <submittedName>
        <fullName evidence="13">Poly(A) polymerase</fullName>
    </submittedName>
</protein>
<dbReference type="GO" id="GO:0000166">
    <property type="term" value="F:nucleotide binding"/>
    <property type="evidence" value="ECO:0007669"/>
    <property type="project" value="UniProtKB-KW"/>
</dbReference>
<keyword evidence="2 9" id="KW-0808">Transferase</keyword>
<evidence type="ECO:0000256" key="3">
    <source>
        <dbReference type="ARBA" id="ARBA00022694"/>
    </source>
</evidence>
<keyword evidence="14" id="KW-1185">Reference proteome</keyword>
<keyword evidence="3" id="KW-0819">tRNA processing</keyword>
<evidence type="ECO:0000256" key="7">
    <source>
        <dbReference type="ARBA" id="ARBA00022842"/>
    </source>
</evidence>
<feature type="domain" description="tRNA nucleotidyltransferase/poly(A) polymerase RNA and SrmB- binding" evidence="12">
    <location>
        <begin position="161"/>
        <end position="220"/>
    </location>
</feature>
<evidence type="ECO:0000259" key="10">
    <source>
        <dbReference type="Pfam" id="PF01743"/>
    </source>
</evidence>
<dbReference type="InterPro" id="IPR003607">
    <property type="entry name" value="HD/PDEase_dom"/>
</dbReference>
<dbReference type="Gene3D" id="1.10.3090.10">
    <property type="entry name" value="cca-adding enzyme, domain 2"/>
    <property type="match status" value="1"/>
</dbReference>
<dbReference type="GO" id="GO:0016779">
    <property type="term" value="F:nucleotidyltransferase activity"/>
    <property type="evidence" value="ECO:0007669"/>
    <property type="project" value="UniProtKB-KW"/>
</dbReference>
<proteinExistence type="inferred from homology"/>
<comment type="similarity">
    <text evidence="9">Belongs to the tRNA nucleotidyltransferase/poly(A) polymerase family.</text>
</comment>
<dbReference type="RefSeq" id="WP_092127963.1">
    <property type="nucleotide sequence ID" value="NZ_FMYU01000003.1"/>
</dbReference>
<dbReference type="EMBL" id="FMYU01000003">
    <property type="protein sequence ID" value="SDC23316.1"/>
    <property type="molecule type" value="Genomic_DNA"/>
</dbReference>
<feature type="domain" description="Poly A polymerase head" evidence="10">
    <location>
        <begin position="25"/>
        <end position="88"/>
    </location>
</feature>
<dbReference type="Pfam" id="PF01966">
    <property type="entry name" value="HD"/>
    <property type="match status" value="1"/>
</dbReference>